<accession>A0A221V320</accession>
<dbReference type="AlphaFoldDB" id="A0A221V320"/>
<dbReference type="KEGG" id="aalg:AREALGSMS7_04126"/>
<organism evidence="1 2">
    <name type="scientific">Arenibacter algicola</name>
    <dbReference type="NCBI Taxonomy" id="616991"/>
    <lineage>
        <taxon>Bacteria</taxon>
        <taxon>Pseudomonadati</taxon>
        <taxon>Bacteroidota</taxon>
        <taxon>Flavobacteriia</taxon>
        <taxon>Flavobacteriales</taxon>
        <taxon>Flavobacteriaceae</taxon>
        <taxon>Arenibacter</taxon>
    </lineage>
</organism>
<evidence type="ECO:0000313" key="2">
    <source>
        <dbReference type="Proteomes" id="UP000204551"/>
    </source>
</evidence>
<name>A0A221V320_9FLAO</name>
<evidence type="ECO:0000313" key="1">
    <source>
        <dbReference type="EMBL" id="ASO07531.1"/>
    </source>
</evidence>
<proteinExistence type="predicted"/>
<dbReference type="EMBL" id="CP022515">
    <property type="protein sequence ID" value="ASO07531.1"/>
    <property type="molecule type" value="Genomic_DNA"/>
</dbReference>
<evidence type="ECO:0008006" key="3">
    <source>
        <dbReference type="Google" id="ProtNLM"/>
    </source>
</evidence>
<dbReference type="Proteomes" id="UP000204551">
    <property type="component" value="Chromosome"/>
</dbReference>
<protein>
    <recommendedName>
        <fullName evidence="3">Ferric uptake regulator family protein</fullName>
    </recommendedName>
</protein>
<sequence length="69" mass="8193">MILNNLFKLKVQSYFLDQNILKKIQLVELIKKDYPKMKYSTIMAYISLLKTQGVLDNPSRGMYTLKYKD</sequence>
<reference evidence="1 2" key="1">
    <citation type="submission" date="2017-07" db="EMBL/GenBank/DDBJ databases">
        <title>Genome Sequence of Arenibacter algicola Strain SMS7 Isolated from a culture of the Diatom Skeletonema marinoi.</title>
        <authorList>
            <person name="Topel M."/>
            <person name="Pinder M.I.M."/>
            <person name="Johansson O.N."/>
            <person name="Kourtchenko O."/>
            <person name="Godhe A."/>
            <person name="Clarke A.K."/>
        </authorList>
    </citation>
    <scope>NUCLEOTIDE SEQUENCE [LARGE SCALE GENOMIC DNA]</scope>
    <source>
        <strain evidence="1 2">SMS7</strain>
    </source>
</reference>
<gene>
    <name evidence="1" type="ORF">AREALGSMS7_04126</name>
</gene>